<gene>
    <name evidence="2" type="ORF">BDDG_03886</name>
</gene>
<dbReference type="HOGENOM" id="CLU_1981051_0_0_1"/>
<feature type="region of interest" description="Disordered" evidence="1">
    <location>
        <begin position="48"/>
        <end position="71"/>
    </location>
</feature>
<feature type="region of interest" description="Disordered" evidence="1">
    <location>
        <begin position="1"/>
        <end position="25"/>
    </location>
</feature>
<dbReference type="Proteomes" id="UP000007802">
    <property type="component" value="Unassembled WGS sequence"/>
</dbReference>
<feature type="compositionally biased region" description="Basic residues" evidence="1">
    <location>
        <begin position="58"/>
        <end position="68"/>
    </location>
</feature>
<proteinExistence type="predicted"/>
<name>F2TCI2_AJEDA</name>
<reference evidence="2" key="1">
    <citation type="submission" date="2010-03" db="EMBL/GenBank/DDBJ databases">
        <title>Annotation of Blastomyces dermatitidis strain ATCC 18188.</title>
        <authorList>
            <consortium name="The Broad Institute Genome Sequencing Platform"/>
            <consortium name="Broad Institute Genome Sequencing Center for Infectious Disease."/>
            <person name="Cuomo C."/>
            <person name="Klein B."/>
            <person name="Sullivan T."/>
            <person name="Heitman J."/>
            <person name="Young S."/>
            <person name="Zeng Q."/>
            <person name="Gargeya S."/>
            <person name="Alvarado L."/>
            <person name="Berlin A.M."/>
            <person name="Chapman S.B."/>
            <person name="Chen Z."/>
            <person name="Freedman E."/>
            <person name="Gellesch M."/>
            <person name="Goldberg J."/>
            <person name="Griggs A."/>
            <person name="Gujja S."/>
            <person name="Heilman E."/>
            <person name="Heiman D."/>
            <person name="Howarth C."/>
            <person name="Mehta T."/>
            <person name="Neiman D."/>
            <person name="Pearson M."/>
            <person name="Roberts A."/>
            <person name="Saif S."/>
            <person name="Shea T."/>
            <person name="Shenoy N."/>
            <person name="Sisk P."/>
            <person name="Stolte C."/>
            <person name="Sykes S."/>
            <person name="White J."/>
            <person name="Yandava C."/>
            <person name="Haas B."/>
            <person name="Nusbaum C."/>
            <person name="Birren B."/>
        </authorList>
    </citation>
    <scope>NUCLEOTIDE SEQUENCE [LARGE SCALE GENOMIC DNA]</scope>
    <source>
        <strain evidence="2">ATCC 18188</strain>
    </source>
</reference>
<evidence type="ECO:0000313" key="2">
    <source>
        <dbReference type="EMBL" id="EGE80945.2"/>
    </source>
</evidence>
<organism evidence="2">
    <name type="scientific">Ajellomyces dermatitidis (strain ATCC 18188 / CBS 674.68)</name>
    <name type="common">Blastomyces dermatitidis</name>
    <dbReference type="NCBI Taxonomy" id="653446"/>
    <lineage>
        <taxon>Eukaryota</taxon>
        <taxon>Fungi</taxon>
        <taxon>Dikarya</taxon>
        <taxon>Ascomycota</taxon>
        <taxon>Pezizomycotina</taxon>
        <taxon>Eurotiomycetes</taxon>
        <taxon>Eurotiomycetidae</taxon>
        <taxon>Onygenales</taxon>
        <taxon>Ajellomycetaceae</taxon>
        <taxon>Blastomyces</taxon>
    </lineage>
</organism>
<dbReference type="AlphaFoldDB" id="F2TCI2"/>
<protein>
    <submittedName>
        <fullName evidence="2">Uncharacterized protein</fullName>
    </submittedName>
</protein>
<evidence type="ECO:0000256" key="1">
    <source>
        <dbReference type="SAM" id="MobiDB-lite"/>
    </source>
</evidence>
<accession>F2TCI2</accession>
<sequence>MTPNARRRSFSATTSSSHLDERNRDGSLKVKAFMKYFHSCRPRLDLPQPGQGGMGLHAHPHHHHHHHLRIVERKPHWRSRYQLKPLLRAKAWGQDKAILG</sequence>
<dbReference type="EMBL" id="GG749423">
    <property type="protein sequence ID" value="EGE80945.2"/>
    <property type="molecule type" value="Genomic_DNA"/>
</dbReference>